<proteinExistence type="predicted"/>
<evidence type="ECO:0000313" key="2">
    <source>
        <dbReference type="Proteomes" id="UP000765509"/>
    </source>
</evidence>
<protein>
    <submittedName>
        <fullName evidence="1">Uncharacterized protein</fullName>
    </submittedName>
</protein>
<name>A0A9Q3CK72_9BASI</name>
<organism evidence="1 2">
    <name type="scientific">Austropuccinia psidii MF-1</name>
    <dbReference type="NCBI Taxonomy" id="1389203"/>
    <lineage>
        <taxon>Eukaryota</taxon>
        <taxon>Fungi</taxon>
        <taxon>Dikarya</taxon>
        <taxon>Basidiomycota</taxon>
        <taxon>Pucciniomycotina</taxon>
        <taxon>Pucciniomycetes</taxon>
        <taxon>Pucciniales</taxon>
        <taxon>Sphaerophragmiaceae</taxon>
        <taxon>Austropuccinia</taxon>
    </lineage>
</organism>
<dbReference type="AlphaFoldDB" id="A0A9Q3CK72"/>
<evidence type="ECO:0000313" key="1">
    <source>
        <dbReference type="EMBL" id="MBW0485539.1"/>
    </source>
</evidence>
<dbReference type="OrthoDB" id="8022549at2759"/>
<keyword evidence="2" id="KW-1185">Reference proteome</keyword>
<comment type="caution">
    <text evidence="1">The sequence shown here is derived from an EMBL/GenBank/DDBJ whole genome shotgun (WGS) entry which is preliminary data.</text>
</comment>
<sequence>MITEIIITHRKGNIRPKQELLGLEDAHIPGFLLRPYYQSVYGINIYNSKRYITICTNKENKFSLYIYQLSNQGSLEELLNEFKEGEFSSNLTSEQNLSLLKTLSKNSPAFSIGEGPLGKNRRHGIELYLDVERPYPPMLGRPQYPGILKTRKDIEKHNHQLLEMGVIRKIGHNEIVEVATPVLITWNNGQNRFFEDFRVLNN</sequence>
<gene>
    <name evidence="1" type="ORF">O181_025254</name>
</gene>
<reference evidence="1" key="1">
    <citation type="submission" date="2021-03" db="EMBL/GenBank/DDBJ databases">
        <title>Draft genome sequence of rust myrtle Austropuccinia psidii MF-1, a brazilian biotype.</title>
        <authorList>
            <person name="Quecine M.C."/>
            <person name="Pachon D.M.R."/>
            <person name="Bonatelli M.L."/>
            <person name="Correr F.H."/>
            <person name="Franceschini L.M."/>
            <person name="Leite T.F."/>
            <person name="Margarido G.R.A."/>
            <person name="Almeida C.A."/>
            <person name="Ferrarezi J.A."/>
            <person name="Labate C.A."/>
        </authorList>
    </citation>
    <scope>NUCLEOTIDE SEQUENCE</scope>
    <source>
        <strain evidence="1">MF-1</strain>
    </source>
</reference>
<dbReference type="EMBL" id="AVOT02008217">
    <property type="protein sequence ID" value="MBW0485539.1"/>
    <property type="molecule type" value="Genomic_DNA"/>
</dbReference>
<accession>A0A9Q3CK72</accession>
<dbReference type="Proteomes" id="UP000765509">
    <property type="component" value="Unassembled WGS sequence"/>
</dbReference>